<dbReference type="Pfam" id="PF07690">
    <property type="entry name" value="MFS_1"/>
    <property type="match status" value="1"/>
</dbReference>
<evidence type="ECO:0000313" key="10">
    <source>
        <dbReference type="Proteomes" id="UP000317043"/>
    </source>
</evidence>
<sequence length="520" mass="53447">MTTQPSDGIDNRATPREWIGLAVLALPTLLLSIDLSVLYLAIPHLAADLGATGTQQLWIMDIYGFMIAGLLITMGTLGDRIGRRRLLLIGAAAFGAASVAAAYSVSAEMLIATRALLGIAGATLMPSTLALISNMFRNPAQRGMAIGVWMSCFMGGMAFGPVVGGAMLESFWWGSVFLLGVPVMLLLLVTGPVLIPEYRVADPGRLDPVSVFLSLVSILPVVYALKEYATHGVRVEPTVALLAGLVFAVLFVKRQLRIADPLVDVRLFLRRAFSSALGLHLLVGAIQGGSLLLITLYLQMVVGLSPLATGLWLVPTALATMAGAMLAPAIARRVRPAYVIAGGLLVSVLGYLLLTGISGEGELPLVLGAFALVMLGVGPTGALATGMIVGSAPPERAGSAASLAETGAELGVALGIAALGSLGTVIYRGQLDGNLPDTLGNAADASRESIAGAVAAADALSPAQGTELLDLARHAFATSLTGVAIIGAALFVTLAVTAIVMLRDVEPSVEETEPTNSTAA</sequence>
<feature type="transmembrane region" description="Helical" evidence="7">
    <location>
        <begin position="206"/>
        <end position="225"/>
    </location>
</feature>
<feature type="transmembrane region" description="Helical" evidence="7">
    <location>
        <begin position="476"/>
        <end position="502"/>
    </location>
</feature>
<evidence type="ECO:0000256" key="3">
    <source>
        <dbReference type="ARBA" id="ARBA00022475"/>
    </source>
</evidence>
<feature type="transmembrane region" description="Helical" evidence="7">
    <location>
        <begin position="86"/>
        <end position="105"/>
    </location>
</feature>
<evidence type="ECO:0000259" key="8">
    <source>
        <dbReference type="PROSITE" id="PS50850"/>
    </source>
</evidence>
<accession>A0A543AW37</accession>
<dbReference type="InParanoid" id="A0A543AW37"/>
<feature type="transmembrane region" description="Helical" evidence="7">
    <location>
        <begin position="338"/>
        <end position="359"/>
    </location>
</feature>
<dbReference type="InterPro" id="IPR036259">
    <property type="entry name" value="MFS_trans_sf"/>
</dbReference>
<dbReference type="Gene3D" id="1.20.1720.10">
    <property type="entry name" value="Multidrug resistance protein D"/>
    <property type="match status" value="2"/>
</dbReference>
<comment type="caution">
    <text evidence="9">The sequence shown here is derived from an EMBL/GenBank/DDBJ whole genome shotgun (WGS) entry which is preliminary data.</text>
</comment>
<dbReference type="PROSITE" id="PS50850">
    <property type="entry name" value="MFS"/>
    <property type="match status" value="1"/>
</dbReference>
<name>A0A543AW37_9ACTN</name>
<keyword evidence="6 7" id="KW-0472">Membrane</keyword>
<keyword evidence="10" id="KW-1185">Reference proteome</keyword>
<evidence type="ECO:0000256" key="5">
    <source>
        <dbReference type="ARBA" id="ARBA00022989"/>
    </source>
</evidence>
<feature type="transmembrane region" description="Helical" evidence="7">
    <location>
        <begin position="111"/>
        <end position="132"/>
    </location>
</feature>
<dbReference type="EMBL" id="VFOW01000001">
    <property type="protein sequence ID" value="TQL76803.1"/>
    <property type="molecule type" value="Genomic_DNA"/>
</dbReference>
<feature type="transmembrane region" description="Helical" evidence="7">
    <location>
        <begin position="365"/>
        <end position="389"/>
    </location>
</feature>
<evidence type="ECO:0000256" key="7">
    <source>
        <dbReference type="SAM" id="Phobius"/>
    </source>
</evidence>
<evidence type="ECO:0000256" key="1">
    <source>
        <dbReference type="ARBA" id="ARBA00004651"/>
    </source>
</evidence>
<dbReference type="GO" id="GO:0022857">
    <property type="term" value="F:transmembrane transporter activity"/>
    <property type="evidence" value="ECO:0007669"/>
    <property type="project" value="InterPro"/>
</dbReference>
<reference evidence="9 10" key="1">
    <citation type="submission" date="2019-06" db="EMBL/GenBank/DDBJ databases">
        <title>Sequencing the genomes of 1000 actinobacteria strains.</title>
        <authorList>
            <person name="Klenk H.-P."/>
        </authorList>
    </citation>
    <scope>NUCLEOTIDE SEQUENCE [LARGE SCALE GENOMIC DNA]</scope>
    <source>
        <strain evidence="9 10">DSM 45928</strain>
    </source>
</reference>
<dbReference type="PANTHER" id="PTHR42718">
    <property type="entry name" value="MAJOR FACILITATOR SUPERFAMILY MULTIDRUG TRANSPORTER MFSC"/>
    <property type="match status" value="1"/>
</dbReference>
<keyword evidence="3" id="KW-1003">Cell membrane</keyword>
<protein>
    <submittedName>
        <fullName evidence="9">DHA2 family multidrug resistance protein-like MFS transporter</fullName>
    </submittedName>
</protein>
<dbReference type="CDD" id="cd17321">
    <property type="entry name" value="MFS_MMR_MDR_like"/>
    <property type="match status" value="1"/>
</dbReference>
<dbReference type="PANTHER" id="PTHR42718:SF47">
    <property type="entry name" value="METHYL VIOLOGEN RESISTANCE PROTEIN SMVA"/>
    <property type="match status" value="1"/>
</dbReference>
<evidence type="ECO:0000256" key="2">
    <source>
        <dbReference type="ARBA" id="ARBA00022448"/>
    </source>
</evidence>
<gene>
    <name evidence="9" type="ORF">FB566_2340</name>
</gene>
<keyword evidence="4 7" id="KW-0812">Transmembrane</keyword>
<feature type="transmembrane region" description="Helical" evidence="7">
    <location>
        <begin position="62"/>
        <end position="79"/>
    </location>
</feature>
<dbReference type="AlphaFoldDB" id="A0A543AW37"/>
<feature type="domain" description="Major facilitator superfamily (MFS) profile" evidence="8">
    <location>
        <begin position="20"/>
        <end position="506"/>
    </location>
</feature>
<dbReference type="GO" id="GO:0005886">
    <property type="term" value="C:plasma membrane"/>
    <property type="evidence" value="ECO:0007669"/>
    <property type="project" value="UniProtKB-SubCell"/>
</dbReference>
<dbReference type="Proteomes" id="UP000317043">
    <property type="component" value="Unassembled WGS sequence"/>
</dbReference>
<keyword evidence="2" id="KW-0813">Transport</keyword>
<evidence type="ECO:0000256" key="6">
    <source>
        <dbReference type="ARBA" id="ARBA00023136"/>
    </source>
</evidence>
<feature type="transmembrane region" description="Helical" evidence="7">
    <location>
        <begin position="237"/>
        <end position="256"/>
    </location>
</feature>
<feature type="transmembrane region" description="Helical" evidence="7">
    <location>
        <begin position="170"/>
        <end position="194"/>
    </location>
</feature>
<evidence type="ECO:0000256" key="4">
    <source>
        <dbReference type="ARBA" id="ARBA00022692"/>
    </source>
</evidence>
<dbReference type="RefSeq" id="WP_142038755.1">
    <property type="nucleotide sequence ID" value="NZ_JBHTGS010000001.1"/>
</dbReference>
<keyword evidence="5 7" id="KW-1133">Transmembrane helix</keyword>
<feature type="transmembrane region" description="Helical" evidence="7">
    <location>
        <begin position="21"/>
        <end position="42"/>
    </location>
</feature>
<dbReference type="InterPro" id="IPR011701">
    <property type="entry name" value="MFS"/>
</dbReference>
<proteinExistence type="predicted"/>
<comment type="subcellular location">
    <subcellularLocation>
        <location evidence="1">Cell membrane</location>
        <topology evidence="1">Multi-pass membrane protein</topology>
    </subcellularLocation>
</comment>
<feature type="transmembrane region" description="Helical" evidence="7">
    <location>
        <begin position="144"/>
        <end position="164"/>
    </location>
</feature>
<evidence type="ECO:0000313" key="9">
    <source>
        <dbReference type="EMBL" id="TQL76803.1"/>
    </source>
</evidence>
<dbReference type="SUPFAM" id="SSF103473">
    <property type="entry name" value="MFS general substrate transporter"/>
    <property type="match status" value="1"/>
</dbReference>
<organism evidence="9 10">
    <name type="scientific">Stackebrandtia endophytica</name>
    <dbReference type="NCBI Taxonomy" id="1496996"/>
    <lineage>
        <taxon>Bacteria</taxon>
        <taxon>Bacillati</taxon>
        <taxon>Actinomycetota</taxon>
        <taxon>Actinomycetes</taxon>
        <taxon>Glycomycetales</taxon>
        <taxon>Glycomycetaceae</taxon>
        <taxon>Stackebrandtia</taxon>
    </lineage>
</organism>
<dbReference type="OrthoDB" id="9781469at2"/>
<dbReference type="InterPro" id="IPR020846">
    <property type="entry name" value="MFS_dom"/>
</dbReference>
<feature type="transmembrane region" description="Helical" evidence="7">
    <location>
        <begin position="277"/>
        <end position="298"/>
    </location>
</feature>
<feature type="transmembrane region" description="Helical" evidence="7">
    <location>
        <begin position="310"/>
        <end position="331"/>
    </location>
</feature>